<feature type="domain" description="DUF7870" evidence="2">
    <location>
        <begin position="235"/>
        <end position="411"/>
    </location>
</feature>
<dbReference type="OrthoDB" id="1919622at2759"/>
<dbReference type="Pfam" id="PF25276">
    <property type="entry name" value="DUF7870"/>
    <property type="match status" value="1"/>
</dbReference>
<proteinExistence type="predicted"/>
<comment type="caution">
    <text evidence="3">The sequence shown here is derived from an EMBL/GenBank/DDBJ whole genome shotgun (WGS) entry which is preliminary data.</text>
</comment>
<keyword evidence="1" id="KW-1133">Transmembrane helix</keyword>
<dbReference type="PANTHER" id="PTHR33597:SF11">
    <property type="entry name" value="OS07G0620600 PROTEIN"/>
    <property type="match status" value="1"/>
</dbReference>
<dbReference type="STRING" id="33114.A0A2G2VAI7"/>
<evidence type="ECO:0000313" key="3">
    <source>
        <dbReference type="EMBL" id="PHT29997.1"/>
    </source>
</evidence>
<evidence type="ECO:0000259" key="2">
    <source>
        <dbReference type="Pfam" id="PF25276"/>
    </source>
</evidence>
<dbReference type="PANTHER" id="PTHR33597">
    <property type="entry name" value="OS02G0760400 PROTEIN"/>
    <property type="match status" value="1"/>
</dbReference>
<dbReference type="AlphaFoldDB" id="A0A2G2VAI7"/>
<evidence type="ECO:0000313" key="4">
    <source>
        <dbReference type="Proteomes" id="UP000224567"/>
    </source>
</evidence>
<dbReference type="Proteomes" id="UP000224567">
    <property type="component" value="Unassembled WGS sequence"/>
</dbReference>
<keyword evidence="1" id="KW-0472">Membrane</keyword>
<dbReference type="EMBL" id="MLFT02000060">
    <property type="protein sequence ID" value="PHT29997.1"/>
    <property type="molecule type" value="Genomic_DNA"/>
</dbReference>
<sequence>MDFGRGYCPKRGEIKGNRFPGVKIGLNQDALLIIKLPDSRALRIMSRSLFLAMVLLILPSIGSILRGSSFDVIDDSYVISDDQMDFNVLHNIFHDLGDEGLVKKGHKGLILSSKNDHSAADLELLNDNVVNLVLDSDMDDTNSIPDEAFDFAIAQTKWNSKFIDRVLKIGGIVVTQLNNDPLAELKALSNYRIVYIRRFDKTMVGIRKAGVLKELNCPKKDISCGRTPEAKKVALKGLEDVYLEPPKRASMKSFPRKMKFLPELLGDSLENYPRRVFISDEKNGVAEWFKRNYPTNNQDFEMYNLDVEIEDSEESGDGVPLLGASEWLSKSVKEEDYVVMKAEAEVVEEMIKKKAICLVDELFLHCGNQLEVDNDDDGEENGSHPQRRAYWQCLTLYGKLIDEGVAVHQWWS</sequence>
<feature type="transmembrane region" description="Helical" evidence="1">
    <location>
        <begin position="44"/>
        <end position="65"/>
    </location>
</feature>
<keyword evidence="1" id="KW-0812">Transmembrane</keyword>
<organism evidence="3 4">
    <name type="scientific">Capsicum baccatum</name>
    <name type="common">Peruvian pepper</name>
    <dbReference type="NCBI Taxonomy" id="33114"/>
    <lineage>
        <taxon>Eukaryota</taxon>
        <taxon>Viridiplantae</taxon>
        <taxon>Streptophyta</taxon>
        <taxon>Embryophyta</taxon>
        <taxon>Tracheophyta</taxon>
        <taxon>Spermatophyta</taxon>
        <taxon>Magnoliopsida</taxon>
        <taxon>eudicotyledons</taxon>
        <taxon>Gunneridae</taxon>
        <taxon>Pentapetalae</taxon>
        <taxon>asterids</taxon>
        <taxon>lamiids</taxon>
        <taxon>Solanales</taxon>
        <taxon>Solanaceae</taxon>
        <taxon>Solanoideae</taxon>
        <taxon>Capsiceae</taxon>
        <taxon>Capsicum</taxon>
    </lineage>
</organism>
<protein>
    <recommendedName>
        <fullName evidence="2">DUF7870 domain-containing protein</fullName>
    </recommendedName>
</protein>
<gene>
    <name evidence="3" type="ORF">CQW23_30386</name>
</gene>
<dbReference type="InterPro" id="IPR057192">
    <property type="entry name" value="DUF7870"/>
</dbReference>
<keyword evidence="4" id="KW-1185">Reference proteome</keyword>
<evidence type="ECO:0000256" key="1">
    <source>
        <dbReference type="SAM" id="Phobius"/>
    </source>
</evidence>
<accession>A0A2G2VAI7</accession>
<reference evidence="4" key="2">
    <citation type="journal article" date="2017" name="J. Anim. Genet.">
        <title>Multiple reference genome sequences of hot pepper reveal the massive evolution of plant disease resistance genes by retroduplication.</title>
        <authorList>
            <person name="Kim S."/>
            <person name="Park J."/>
            <person name="Yeom S.-I."/>
            <person name="Kim Y.-M."/>
            <person name="Seo E."/>
            <person name="Kim K.-T."/>
            <person name="Kim M.-S."/>
            <person name="Lee J.M."/>
            <person name="Cheong K."/>
            <person name="Shin H.-S."/>
            <person name="Kim S.-B."/>
            <person name="Han K."/>
            <person name="Lee J."/>
            <person name="Park M."/>
            <person name="Lee H.-A."/>
            <person name="Lee H.-Y."/>
            <person name="Lee Y."/>
            <person name="Oh S."/>
            <person name="Lee J.H."/>
            <person name="Choi E."/>
            <person name="Choi E."/>
            <person name="Lee S.E."/>
            <person name="Jeon J."/>
            <person name="Kim H."/>
            <person name="Choi G."/>
            <person name="Song H."/>
            <person name="Lee J."/>
            <person name="Lee S.-C."/>
            <person name="Kwon J.-K."/>
            <person name="Lee H.-Y."/>
            <person name="Koo N."/>
            <person name="Hong Y."/>
            <person name="Kim R.W."/>
            <person name="Kang W.-H."/>
            <person name="Huh J.H."/>
            <person name="Kang B.-C."/>
            <person name="Yang T.-J."/>
            <person name="Lee Y.-H."/>
            <person name="Bennetzen J.L."/>
            <person name="Choi D."/>
        </authorList>
    </citation>
    <scope>NUCLEOTIDE SEQUENCE [LARGE SCALE GENOMIC DNA]</scope>
    <source>
        <strain evidence="4">cv. PBC81</strain>
    </source>
</reference>
<reference evidence="3 4" key="1">
    <citation type="journal article" date="2017" name="Genome Biol.">
        <title>New reference genome sequences of hot pepper reveal the massive evolution of plant disease-resistance genes by retroduplication.</title>
        <authorList>
            <person name="Kim S."/>
            <person name="Park J."/>
            <person name="Yeom S.I."/>
            <person name="Kim Y.M."/>
            <person name="Seo E."/>
            <person name="Kim K.T."/>
            <person name="Kim M.S."/>
            <person name="Lee J.M."/>
            <person name="Cheong K."/>
            <person name="Shin H.S."/>
            <person name="Kim S.B."/>
            <person name="Han K."/>
            <person name="Lee J."/>
            <person name="Park M."/>
            <person name="Lee H.A."/>
            <person name="Lee H.Y."/>
            <person name="Lee Y."/>
            <person name="Oh S."/>
            <person name="Lee J.H."/>
            <person name="Choi E."/>
            <person name="Choi E."/>
            <person name="Lee S.E."/>
            <person name="Jeon J."/>
            <person name="Kim H."/>
            <person name="Choi G."/>
            <person name="Song H."/>
            <person name="Lee J."/>
            <person name="Lee S.C."/>
            <person name="Kwon J.K."/>
            <person name="Lee H.Y."/>
            <person name="Koo N."/>
            <person name="Hong Y."/>
            <person name="Kim R.W."/>
            <person name="Kang W.H."/>
            <person name="Huh J.H."/>
            <person name="Kang B.C."/>
            <person name="Yang T.J."/>
            <person name="Lee Y.H."/>
            <person name="Bennetzen J.L."/>
            <person name="Choi D."/>
        </authorList>
    </citation>
    <scope>NUCLEOTIDE SEQUENCE [LARGE SCALE GENOMIC DNA]</scope>
    <source>
        <strain evidence="4">cv. PBC81</strain>
    </source>
</reference>
<name>A0A2G2VAI7_CAPBA</name>